<evidence type="ECO:0000313" key="1">
    <source>
        <dbReference type="EMBL" id="CAK9216208.1"/>
    </source>
</evidence>
<sequence>MKRVAMVLQQRRLCLGGTEKRSEGLLRNGAAALESAAGGQGREGDWKSASDGRDECAAVEWITAEWGVTKQRGDCNACWELDLGRPRLDAKRILHNHRGQLSSISLIVLVSCL</sequence>
<reference evidence="1" key="1">
    <citation type="submission" date="2024-02" db="EMBL/GenBank/DDBJ databases">
        <authorList>
            <consortium name="ELIXIR-Norway"/>
            <consortium name="Elixir Norway"/>
        </authorList>
    </citation>
    <scope>NUCLEOTIDE SEQUENCE</scope>
</reference>
<organism evidence="1 2">
    <name type="scientific">Sphagnum troendelagicum</name>
    <dbReference type="NCBI Taxonomy" id="128251"/>
    <lineage>
        <taxon>Eukaryota</taxon>
        <taxon>Viridiplantae</taxon>
        <taxon>Streptophyta</taxon>
        <taxon>Embryophyta</taxon>
        <taxon>Bryophyta</taxon>
        <taxon>Sphagnophytina</taxon>
        <taxon>Sphagnopsida</taxon>
        <taxon>Sphagnales</taxon>
        <taxon>Sphagnaceae</taxon>
        <taxon>Sphagnum</taxon>
    </lineage>
</organism>
<gene>
    <name evidence="1" type="ORF">CSSPTR1EN2_LOCUS13356</name>
</gene>
<protein>
    <submittedName>
        <fullName evidence="1">Uncharacterized protein</fullName>
    </submittedName>
</protein>
<dbReference type="EMBL" id="OZ019894">
    <property type="protein sequence ID" value="CAK9216208.1"/>
    <property type="molecule type" value="Genomic_DNA"/>
</dbReference>
<evidence type="ECO:0000313" key="2">
    <source>
        <dbReference type="Proteomes" id="UP001497512"/>
    </source>
</evidence>
<accession>A0ABP0UAI7</accession>
<dbReference type="Proteomes" id="UP001497512">
    <property type="component" value="Chromosome 2"/>
</dbReference>
<name>A0ABP0UAI7_9BRYO</name>
<keyword evidence="2" id="KW-1185">Reference proteome</keyword>
<proteinExistence type="predicted"/>